<organism evidence="4 5">
    <name type="scientific">Acaromyces ingoldii</name>
    <dbReference type="NCBI Taxonomy" id="215250"/>
    <lineage>
        <taxon>Eukaryota</taxon>
        <taxon>Fungi</taxon>
        <taxon>Dikarya</taxon>
        <taxon>Basidiomycota</taxon>
        <taxon>Ustilaginomycotina</taxon>
        <taxon>Exobasidiomycetes</taxon>
        <taxon>Exobasidiales</taxon>
        <taxon>Cryptobasidiaceae</taxon>
        <taxon>Acaromyces</taxon>
    </lineage>
</organism>
<dbReference type="GO" id="GO:0051879">
    <property type="term" value="F:Hsp90 protein binding"/>
    <property type="evidence" value="ECO:0007669"/>
    <property type="project" value="TreeGrafter"/>
</dbReference>
<dbReference type="InterPro" id="IPR051970">
    <property type="entry name" value="TEL2_Regulation"/>
</dbReference>
<dbReference type="STRING" id="215250.A0A316YU67"/>
<feature type="compositionally biased region" description="Acidic residues" evidence="2">
    <location>
        <begin position="341"/>
        <end position="359"/>
    </location>
</feature>
<dbReference type="PANTHER" id="PTHR15830">
    <property type="entry name" value="TELOMERE LENGTH REGULATION PROTEIN TEL2 FAMILY MEMBER"/>
    <property type="match status" value="1"/>
</dbReference>
<feature type="compositionally biased region" description="Low complexity" evidence="2">
    <location>
        <begin position="961"/>
        <end position="974"/>
    </location>
</feature>
<dbReference type="Pfam" id="PF10193">
    <property type="entry name" value="Telomere_reg-2"/>
    <property type="match status" value="1"/>
</dbReference>
<dbReference type="Proteomes" id="UP000245768">
    <property type="component" value="Unassembled WGS sequence"/>
</dbReference>
<dbReference type="InterPro" id="IPR019337">
    <property type="entry name" value="Telomere_length_regulation_dom"/>
</dbReference>
<dbReference type="InParanoid" id="A0A316YU67"/>
<dbReference type="GO" id="GO:0005829">
    <property type="term" value="C:cytosol"/>
    <property type="evidence" value="ECO:0007669"/>
    <property type="project" value="TreeGrafter"/>
</dbReference>
<dbReference type="AlphaFoldDB" id="A0A316YU67"/>
<sequence length="1059" mass="113841">MEEGREAVRALARPIASVQQLDALLGRIARLGEDCGDDDDNSEARRAWLVEAQQTLVTTVAVDWADALPAGSARREQLLLTSCFLDGSGAKACATMASVSRLLMPAATKARLHPQSRALLEAIITRLVAAEVEAWSISAVVDYVKRISHSKGKGQQGAARAELVWKEFAGQACALAERWSNVAQGGPEQDILSRRAWTATLARQLDAAVVRGAQGSRGVARLAVLLTKMVRVGYVDEDGFRGTLLARMADNERVGTPGEAASMAAWAALLSRLADDDTATLLEQLVAKLDSLYSAALVSSKNEQVRAGLEGARFLSSEAAAYTRLASRILGHLLVGRDGDGDGDDDDQDFDSDSDEAGVEEARQKRWTELALARQHMRSPLCACALVQSLQAHAGAQPATVQAVVDAWSAERRIKAAPWDGEAYLSTLVIALLASSSSSSSSPSSPAIAQLSTNARFIRGVSAHLEHPAPRVRRMGMLVAELVSAQGPSSGRKPLSFGSSMWDGRGEGREEARVLRALYHSWPHRSARTEGDDGTIKELALSLFKPAVAHTSAEDTAVVVPLPKKQRRPKTRQLPARVAPRRRGSLEQQDDGGDEQLLLPSLSNVAGRQRKVFIETLDKSSDEEGASSSSSSASSSSSLSAGSLAGAGEREKEVQDSEGFGMGVPEKKRRKRPVYIHELAPLLREKDREANKIALRYADVLVRRKAGWGAEVDEQAIDLAYALMALQDNFSLKAFDERRTRALVSLLVASPRNVAPCLVEQYFNSQYSIAQRIAMLNALAFASRELAGLDARDSQARDSDARMLAEGLAQTAIAQARERGHEAVRGPASHVEAQLSLQPKTAGPASASLIQPFQASQASSQNGQAASYTSVGPSLFIFPLLTRFQLHLSDALARASRQTARHHARPSSLDSNLYSHMLVCPFLDTLAVLVDPSALSYVAQPDAPCAVLEFCLFVDRWLRRSSPSSSSSFSPSSSETIEAQDRSMRASNASLCLVAIQGLSDSPSEAARQQLLHTHSRLLADVGHYASASFEAAEQAGDAREARCCAAILLRLHELRSAS</sequence>
<dbReference type="Gene3D" id="1.25.40.720">
    <property type="entry name" value="Telomere length regulation protein 2, C-terminal domain"/>
    <property type="match status" value="1"/>
</dbReference>
<dbReference type="GO" id="GO:0051083">
    <property type="term" value="P:'de novo' cotranslational protein folding"/>
    <property type="evidence" value="ECO:0007669"/>
    <property type="project" value="TreeGrafter"/>
</dbReference>
<dbReference type="EMBL" id="KZ819634">
    <property type="protein sequence ID" value="PWN92642.1"/>
    <property type="molecule type" value="Genomic_DNA"/>
</dbReference>
<name>A0A316YU67_9BASI</name>
<proteinExistence type="inferred from homology"/>
<gene>
    <name evidence="4" type="ORF">FA10DRAFT_282327</name>
</gene>
<evidence type="ECO:0000256" key="1">
    <source>
        <dbReference type="ARBA" id="ARBA00006133"/>
    </source>
</evidence>
<dbReference type="OrthoDB" id="10254187at2759"/>
<comment type="similarity">
    <text evidence="1">Belongs to the TEL2 family.</text>
</comment>
<reference evidence="4 5" key="1">
    <citation type="journal article" date="2018" name="Mol. Biol. Evol.">
        <title>Broad Genomic Sampling Reveals a Smut Pathogenic Ancestry of the Fungal Clade Ustilaginomycotina.</title>
        <authorList>
            <person name="Kijpornyongpan T."/>
            <person name="Mondo S.J."/>
            <person name="Barry K."/>
            <person name="Sandor L."/>
            <person name="Lee J."/>
            <person name="Lipzen A."/>
            <person name="Pangilinan J."/>
            <person name="LaButti K."/>
            <person name="Hainaut M."/>
            <person name="Henrissat B."/>
            <person name="Grigoriev I.V."/>
            <person name="Spatafora J.W."/>
            <person name="Aime M.C."/>
        </authorList>
    </citation>
    <scope>NUCLEOTIDE SEQUENCE [LARGE SCALE GENOMIC DNA]</scope>
    <source>
        <strain evidence="4 5">MCA 4198</strain>
    </source>
</reference>
<feature type="region of interest" description="Disordered" evidence="2">
    <location>
        <begin position="340"/>
        <end position="361"/>
    </location>
</feature>
<protein>
    <recommendedName>
        <fullName evidence="3">Telomere length regulation protein conserved domain-containing protein</fullName>
    </recommendedName>
</protein>
<feature type="region of interest" description="Disordered" evidence="2">
    <location>
        <begin position="561"/>
        <end position="601"/>
    </location>
</feature>
<feature type="region of interest" description="Disordered" evidence="2">
    <location>
        <begin position="961"/>
        <end position="980"/>
    </location>
</feature>
<dbReference type="InterPro" id="IPR038528">
    <property type="entry name" value="TEL2_C_sf"/>
</dbReference>
<feature type="compositionally biased region" description="Low complexity" evidence="2">
    <location>
        <begin position="626"/>
        <end position="647"/>
    </location>
</feature>
<evidence type="ECO:0000259" key="3">
    <source>
        <dbReference type="Pfam" id="PF10193"/>
    </source>
</evidence>
<dbReference type="RefSeq" id="XP_025379840.1">
    <property type="nucleotide sequence ID" value="XM_025523765.1"/>
</dbReference>
<keyword evidence="5" id="KW-1185">Reference proteome</keyword>
<evidence type="ECO:0000313" key="5">
    <source>
        <dbReference type="Proteomes" id="UP000245768"/>
    </source>
</evidence>
<accession>A0A316YU67</accession>
<evidence type="ECO:0000313" key="4">
    <source>
        <dbReference type="EMBL" id="PWN92642.1"/>
    </source>
</evidence>
<dbReference type="GO" id="GO:0042162">
    <property type="term" value="F:telomeric DNA binding"/>
    <property type="evidence" value="ECO:0007669"/>
    <property type="project" value="TreeGrafter"/>
</dbReference>
<dbReference type="PANTHER" id="PTHR15830:SF10">
    <property type="entry name" value="TELOMERE LENGTH REGULATION PROTEIN TEL2 HOMOLOG"/>
    <property type="match status" value="1"/>
</dbReference>
<dbReference type="GeneID" id="37045681"/>
<feature type="domain" description="Telomere length regulation protein conserved" evidence="3">
    <location>
        <begin position="673"/>
        <end position="782"/>
    </location>
</feature>
<evidence type="ECO:0000256" key="2">
    <source>
        <dbReference type="SAM" id="MobiDB-lite"/>
    </source>
</evidence>
<feature type="region of interest" description="Disordered" evidence="2">
    <location>
        <begin position="618"/>
        <end position="666"/>
    </location>
</feature>